<proteinExistence type="predicted"/>
<dbReference type="eggNOG" id="COG0546">
    <property type="taxonomic scope" value="Bacteria"/>
</dbReference>
<dbReference type="EMBL" id="LT906439">
    <property type="protein sequence ID" value="SNU86245.1"/>
    <property type="molecule type" value="Genomic_DNA"/>
</dbReference>
<dbReference type="InterPro" id="IPR023198">
    <property type="entry name" value="PGP-like_dom2"/>
</dbReference>
<keyword evidence="2" id="KW-1185">Reference proteome</keyword>
<dbReference type="InterPro" id="IPR006439">
    <property type="entry name" value="HAD-SF_hydro_IA"/>
</dbReference>
<dbReference type="InterPro" id="IPR050155">
    <property type="entry name" value="HAD-like_hydrolase_sf"/>
</dbReference>
<dbReference type="PANTHER" id="PTHR43434">
    <property type="entry name" value="PHOSPHOGLYCOLATE PHOSPHATASE"/>
    <property type="match status" value="1"/>
</dbReference>
<reference evidence="1 2" key="1">
    <citation type="submission" date="2017-06" db="EMBL/GenBank/DDBJ databases">
        <authorList>
            <consortium name="Pathogen Informatics"/>
        </authorList>
    </citation>
    <scope>NUCLEOTIDE SEQUENCE [LARGE SCALE GENOMIC DNA]</scope>
    <source>
        <strain evidence="1 2">NCTC13788</strain>
    </source>
</reference>
<evidence type="ECO:0000313" key="1">
    <source>
        <dbReference type="EMBL" id="SNU86245.1"/>
    </source>
</evidence>
<dbReference type="GO" id="GO:0008967">
    <property type="term" value="F:phosphoglycolate phosphatase activity"/>
    <property type="evidence" value="ECO:0007669"/>
    <property type="project" value="UniProtKB-EC"/>
</dbReference>
<dbReference type="SFLD" id="SFLDS00003">
    <property type="entry name" value="Haloacid_Dehalogenase"/>
    <property type="match status" value="1"/>
</dbReference>
<dbReference type="Pfam" id="PF13419">
    <property type="entry name" value="HAD_2"/>
    <property type="match status" value="1"/>
</dbReference>
<dbReference type="Proteomes" id="UP000215185">
    <property type="component" value="Chromosome 1"/>
</dbReference>
<dbReference type="NCBIfam" id="TIGR01549">
    <property type="entry name" value="HAD-SF-IA-v1"/>
    <property type="match status" value="1"/>
</dbReference>
<dbReference type="EC" id="3.1.3.18" evidence="1"/>
<dbReference type="InterPro" id="IPR041492">
    <property type="entry name" value="HAD_2"/>
</dbReference>
<evidence type="ECO:0000313" key="2">
    <source>
        <dbReference type="Proteomes" id="UP000215185"/>
    </source>
</evidence>
<dbReference type="KEGG" id="smen:SAMEA4412692_0152"/>
<dbReference type="GO" id="GO:0006281">
    <property type="term" value="P:DNA repair"/>
    <property type="evidence" value="ECO:0007669"/>
    <property type="project" value="TreeGrafter"/>
</dbReference>
<dbReference type="RefSeq" id="WP_018373046.1">
    <property type="nucleotide sequence ID" value="NZ_CASUGH010000100.1"/>
</dbReference>
<dbReference type="GO" id="GO:0005829">
    <property type="term" value="C:cytosol"/>
    <property type="evidence" value="ECO:0007669"/>
    <property type="project" value="TreeGrafter"/>
</dbReference>
<dbReference type="STRING" id="1123308.GCA_000380085_00482"/>
<dbReference type="PANTHER" id="PTHR43434:SF25">
    <property type="entry name" value="PHOSPHOGLYCOLATE PHOSPHATASE"/>
    <property type="match status" value="1"/>
</dbReference>
<gene>
    <name evidence="1" type="primary">gph_1</name>
    <name evidence="1" type="ORF">SAMEA4412692_00152</name>
</gene>
<keyword evidence="1" id="KW-0378">Hydrolase</keyword>
<organism evidence="1 2">
    <name type="scientific">Streptococcus merionis</name>
    <dbReference type="NCBI Taxonomy" id="400065"/>
    <lineage>
        <taxon>Bacteria</taxon>
        <taxon>Bacillati</taxon>
        <taxon>Bacillota</taxon>
        <taxon>Bacilli</taxon>
        <taxon>Lactobacillales</taxon>
        <taxon>Streptococcaceae</taxon>
        <taxon>Streptococcus</taxon>
    </lineage>
</organism>
<dbReference type="Gene3D" id="3.40.50.1000">
    <property type="entry name" value="HAD superfamily/HAD-like"/>
    <property type="match status" value="1"/>
</dbReference>
<dbReference type="OrthoDB" id="9807630at2"/>
<dbReference type="InterPro" id="IPR023214">
    <property type="entry name" value="HAD_sf"/>
</dbReference>
<accession>A0A239SLD4</accession>
<dbReference type="SFLD" id="SFLDG01129">
    <property type="entry name" value="C1.5:_HAD__Beta-PGM__Phosphata"/>
    <property type="match status" value="1"/>
</dbReference>
<dbReference type="InterPro" id="IPR036412">
    <property type="entry name" value="HAD-like_sf"/>
</dbReference>
<dbReference type="AlphaFoldDB" id="A0A239SLD4"/>
<sequence>MKYQDYIWDLGGTLLDNYEISTRAFCDTLEEYGRTVPAHDEVYSALKISTAEAINRYAKDVPDFLEHYKYHEGIDLANPILFKGAKETLSRIVNSGGRNFLWSHRNNQVLDILNRADIDQYFEEVVTGDSGFARKPDPSALLYLKDKYDMTNALVIGDREIDLEAGRAAGMAVYQFDGQESLEVVLG</sequence>
<protein>
    <submittedName>
        <fullName evidence="1">Putative HAD superfamily hydrolase</fullName>
        <ecNumber evidence="1">3.1.3.18</ecNumber>
    </submittedName>
</protein>
<dbReference type="SUPFAM" id="SSF56784">
    <property type="entry name" value="HAD-like"/>
    <property type="match status" value="1"/>
</dbReference>
<dbReference type="Gene3D" id="1.10.150.240">
    <property type="entry name" value="Putative phosphatase, domain 2"/>
    <property type="match status" value="1"/>
</dbReference>
<name>A0A239SLD4_9STRE</name>